<dbReference type="NCBIfam" id="TIGR00057">
    <property type="entry name" value="L-threonylcarbamoyladenylate synthase"/>
    <property type="match status" value="1"/>
</dbReference>
<evidence type="ECO:0000256" key="1">
    <source>
        <dbReference type="ARBA" id="ARBA00015492"/>
    </source>
</evidence>
<evidence type="ECO:0000256" key="2">
    <source>
        <dbReference type="SAM" id="SignalP"/>
    </source>
</evidence>
<dbReference type="PROSITE" id="PS51163">
    <property type="entry name" value="YRDC"/>
    <property type="match status" value="1"/>
</dbReference>
<feature type="chain" id="PRO_5031345209" description="Threonylcarbamoyl-AMP synthase" evidence="2">
    <location>
        <begin position="16"/>
        <end position="267"/>
    </location>
</feature>
<reference evidence="4" key="1">
    <citation type="submission" date="2021-01" db="EMBL/GenBank/DDBJ databases">
        <authorList>
            <person name="Corre E."/>
            <person name="Pelletier E."/>
            <person name="Niang G."/>
            <person name="Scheremetjew M."/>
            <person name="Finn R."/>
            <person name="Kale V."/>
            <person name="Holt S."/>
            <person name="Cochrane G."/>
            <person name="Meng A."/>
            <person name="Brown T."/>
            <person name="Cohen L."/>
        </authorList>
    </citation>
    <scope>NUCLEOTIDE SEQUENCE</scope>
    <source>
        <strain evidence="4">CCMP 2712</strain>
    </source>
</reference>
<evidence type="ECO:0000313" key="4">
    <source>
        <dbReference type="EMBL" id="CAE2275865.1"/>
    </source>
</evidence>
<organism evidence="4">
    <name type="scientific">Guillardia theta</name>
    <name type="common">Cryptophyte</name>
    <name type="synonym">Cryptomonas phi</name>
    <dbReference type="NCBI Taxonomy" id="55529"/>
    <lineage>
        <taxon>Eukaryota</taxon>
        <taxon>Cryptophyceae</taxon>
        <taxon>Pyrenomonadales</taxon>
        <taxon>Geminigeraceae</taxon>
        <taxon>Guillardia</taxon>
    </lineage>
</organism>
<dbReference type="InterPro" id="IPR052532">
    <property type="entry name" value="SUA5_domain"/>
</dbReference>
<dbReference type="SUPFAM" id="SSF55821">
    <property type="entry name" value="YrdC/RibB"/>
    <property type="match status" value="1"/>
</dbReference>
<gene>
    <name evidence="4" type="ORF">GTHE00462_LOCUS7984</name>
</gene>
<dbReference type="Gene3D" id="3.90.870.10">
    <property type="entry name" value="DHBP synthase"/>
    <property type="match status" value="1"/>
</dbReference>
<dbReference type="InterPro" id="IPR017945">
    <property type="entry name" value="DHBP_synth_RibB-like_a/b_dom"/>
</dbReference>
<sequence>MRLVLVFAALTSSSSFLLSPLPPPHLSRPSLSSLARSAKSKPAASPVFVEIEDIGHSAWRLDSIAETLREGGLGIIPTDTSYAFVTSIESRDGVSRLYELKQQDSIKKKPFSILCDSISQISKYTTAINFKSVFKMLKEVLPGPYTFICPSTNDLPRMIIDHKKHAKIWKRKEIGVRIPKDEVCLQLIGKVGTPLLCAGVHKTDEESYSIGHVFAENENLIDFMVAAGERNAESSTIVDLTKEPAVILREGAGNVEVLRDFIELSEE</sequence>
<dbReference type="PANTHER" id="PTHR42828">
    <property type="entry name" value="DHBP SYNTHASE RIBB-LIKE ALPHA/BETA DOMAIN-CONTAINING PROTEIN"/>
    <property type="match status" value="1"/>
</dbReference>
<dbReference type="PANTHER" id="PTHR42828:SF3">
    <property type="entry name" value="THREONYLCARBAMOYL-AMP SYNTHASE"/>
    <property type="match status" value="1"/>
</dbReference>
<dbReference type="AlphaFoldDB" id="A0A7S4JVR8"/>
<protein>
    <recommendedName>
        <fullName evidence="1">Threonylcarbamoyl-AMP synthase</fullName>
    </recommendedName>
</protein>
<name>A0A7S4JVR8_GUITH</name>
<feature type="domain" description="YrdC-like" evidence="3">
    <location>
        <begin position="58"/>
        <end position="253"/>
    </location>
</feature>
<dbReference type="EMBL" id="HBKN01010124">
    <property type="protein sequence ID" value="CAE2275865.1"/>
    <property type="molecule type" value="Transcribed_RNA"/>
</dbReference>
<dbReference type="OMA" id="PLTQGWE"/>
<dbReference type="InterPro" id="IPR006070">
    <property type="entry name" value="Sua5-like_dom"/>
</dbReference>
<dbReference type="Pfam" id="PF01300">
    <property type="entry name" value="Sua5_yciO_yrdC"/>
    <property type="match status" value="1"/>
</dbReference>
<evidence type="ECO:0000259" key="3">
    <source>
        <dbReference type="PROSITE" id="PS51163"/>
    </source>
</evidence>
<accession>A0A7S4JVR8</accession>
<dbReference type="GO" id="GO:0003725">
    <property type="term" value="F:double-stranded RNA binding"/>
    <property type="evidence" value="ECO:0007669"/>
    <property type="project" value="InterPro"/>
</dbReference>
<feature type="signal peptide" evidence="2">
    <location>
        <begin position="1"/>
        <end position="15"/>
    </location>
</feature>
<keyword evidence="2" id="KW-0732">Signal</keyword>
<proteinExistence type="predicted"/>